<name>A0A0L9UME8_PHAAN</name>
<feature type="compositionally biased region" description="Polar residues" evidence="1">
    <location>
        <begin position="37"/>
        <end position="64"/>
    </location>
</feature>
<gene>
    <name evidence="2" type="ORF">LR48_Vigan05g166500</name>
</gene>
<organism evidence="2 3">
    <name type="scientific">Phaseolus angularis</name>
    <name type="common">Azuki bean</name>
    <name type="synonym">Vigna angularis</name>
    <dbReference type="NCBI Taxonomy" id="3914"/>
    <lineage>
        <taxon>Eukaryota</taxon>
        <taxon>Viridiplantae</taxon>
        <taxon>Streptophyta</taxon>
        <taxon>Embryophyta</taxon>
        <taxon>Tracheophyta</taxon>
        <taxon>Spermatophyta</taxon>
        <taxon>Magnoliopsida</taxon>
        <taxon>eudicotyledons</taxon>
        <taxon>Gunneridae</taxon>
        <taxon>Pentapetalae</taxon>
        <taxon>rosids</taxon>
        <taxon>fabids</taxon>
        <taxon>Fabales</taxon>
        <taxon>Fabaceae</taxon>
        <taxon>Papilionoideae</taxon>
        <taxon>50 kb inversion clade</taxon>
        <taxon>NPAAA clade</taxon>
        <taxon>indigoferoid/millettioid clade</taxon>
        <taxon>Phaseoleae</taxon>
        <taxon>Vigna</taxon>
    </lineage>
</organism>
<dbReference type="Proteomes" id="UP000053144">
    <property type="component" value="Chromosome 5"/>
</dbReference>
<feature type="region of interest" description="Disordered" evidence="1">
    <location>
        <begin position="37"/>
        <end position="119"/>
    </location>
</feature>
<feature type="compositionally biased region" description="Low complexity" evidence="1">
    <location>
        <begin position="107"/>
        <end position="119"/>
    </location>
</feature>
<feature type="region of interest" description="Disordered" evidence="1">
    <location>
        <begin position="131"/>
        <end position="163"/>
    </location>
</feature>
<accession>A0A0L9UME8</accession>
<proteinExistence type="predicted"/>
<feature type="compositionally biased region" description="Polar residues" evidence="1">
    <location>
        <begin position="214"/>
        <end position="223"/>
    </location>
</feature>
<dbReference type="Gramene" id="KOM44060">
    <property type="protein sequence ID" value="KOM44060"/>
    <property type="gene ID" value="LR48_Vigan05g166500"/>
</dbReference>
<feature type="compositionally biased region" description="Polar residues" evidence="1">
    <location>
        <begin position="89"/>
        <end position="103"/>
    </location>
</feature>
<dbReference type="EMBL" id="CM003375">
    <property type="protein sequence ID" value="KOM44060.1"/>
    <property type="molecule type" value="Genomic_DNA"/>
</dbReference>
<reference evidence="3" key="1">
    <citation type="journal article" date="2015" name="Proc. Natl. Acad. Sci. U.S.A.">
        <title>Genome sequencing of adzuki bean (Vigna angularis) provides insight into high starch and low fat accumulation and domestication.</title>
        <authorList>
            <person name="Yang K."/>
            <person name="Tian Z."/>
            <person name="Chen C."/>
            <person name="Luo L."/>
            <person name="Zhao B."/>
            <person name="Wang Z."/>
            <person name="Yu L."/>
            <person name="Li Y."/>
            <person name="Sun Y."/>
            <person name="Li W."/>
            <person name="Chen Y."/>
            <person name="Li Y."/>
            <person name="Zhang Y."/>
            <person name="Ai D."/>
            <person name="Zhao J."/>
            <person name="Shang C."/>
            <person name="Ma Y."/>
            <person name="Wu B."/>
            <person name="Wang M."/>
            <person name="Gao L."/>
            <person name="Sun D."/>
            <person name="Zhang P."/>
            <person name="Guo F."/>
            <person name="Wang W."/>
            <person name="Li Y."/>
            <person name="Wang J."/>
            <person name="Varshney R.K."/>
            <person name="Wang J."/>
            <person name="Ling H.Q."/>
            <person name="Wan P."/>
        </authorList>
    </citation>
    <scope>NUCLEOTIDE SEQUENCE</scope>
    <source>
        <strain evidence="3">cv. Jingnong 6</strain>
    </source>
</reference>
<evidence type="ECO:0000313" key="2">
    <source>
        <dbReference type="EMBL" id="KOM44060.1"/>
    </source>
</evidence>
<evidence type="ECO:0000313" key="3">
    <source>
        <dbReference type="Proteomes" id="UP000053144"/>
    </source>
</evidence>
<sequence>MLFLPQIELRRAYPSEPHFEVRLCTLPHFQIRLPSPANRTSNCGSNPCRTSNCGAPPATRTSNCGVHLQRPANSSDLRSLQRPPDHDPQPQSLPKPNQAQNTDKPNRQTQPNQAQNRQTTQRNILHTNLDASHEPEHNSGADGRDTETQTDERTERKRGRKEECRSRIELRFVLTAVRTAFILAAYRNAVLIRFRTSNCGRAPPANSEHDPRTEPSTYYSKQI</sequence>
<feature type="region of interest" description="Disordered" evidence="1">
    <location>
        <begin position="198"/>
        <end position="223"/>
    </location>
</feature>
<protein>
    <submittedName>
        <fullName evidence="2">Uncharacterized protein</fullName>
    </submittedName>
</protein>
<evidence type="ECO:0000256" key="1">
    <source>
        <dbReference type="SAM" id="MobiDB-lite"/>
    </source>
</evidence>
<dbReference type="AlphaFoldDB" id="A0A0L9UME8"/>